<evidence type="ECO:0000256" key="3">
    <source>
        <dbReference type="ARBA" id="ARBA00010299"/>
    </source>
</evidence>
<evidence type="ECO:0000256" key="7">
    <source>
        <dbReference type="ARBA" id="ARBA00022779"/>
    </source>
</evidence>
<dbReference type="Pfam" id="PF14842">
    <property type="entry name" value="FliG_N"/>
    <property type="match status" value="1"/>
</dbReference>
<dbReference type="GO" id="GO:0071973">
    <property type="term" value="P:bacterial-type flagellum-dependent cell motility"/>
    <property type="evidence" value="ECO:0007669"/>
    <property type="project" value="InterPro"/>
</dbReference>
<protein>
    <recommendedName>
        <fullName evidence="4">Flagellar motor switch protein FliG</fullName>
    </recommendedName>
</protein>
<dbReference type="PRINTS" id="PR00954">
    <property type="entry name" value="FLGMOTORFLIG"/>
</dbReference>
<keyword evidence="16" id="KW-1185">Reference proteome</keyword>
<feature type="domain" description="Flagellar motor switch protein FliG N-terminal" evidence="14">
    <location>
        <begin position="32"/>
        <end position="122"/>
    </location>
</feature>
<dbReference type="GO" id="GO:0005886">
    <property type="term" value="C:plasma membrane"/>
    <property type="evidence" value="ECO:0007669"/>
    <property type="project" value="UniProtKB-SubCell"/>
</dbReference>
<feature type="region of interest" description="Disordered" evidence="11">
    <location>
        <begin position="352"/>
        <end position="384"/>
    </location>
</feature>
<dbReference type="InterPro" id="IPR011002">
    <property type="entry name" value="FliG_a-hlx"/>
</dbReference>
<accession>A0A1R0F910</accession>
<evidence type="ECO:0000256" key="4">
    <source>
        <dbReference type="ARBA" id="ARBA00021870"/>
    </source>
</evidence>
<feature type="compositionally biased region" description="Basic and acidic residues" evidence="11">
    <location>
        <begin position="366"/>
        <end position="384"/>
    </location>
</feature>
<keyword evidence="6" id="KW-0145">Chemotaxis</keyword>
<dbReference type="Proteomes" id="UP000187344">
    <property type="component" value="Unassembled WGS sequence"/>
</dbReference>
<keyword evidence="5" id="KW-1003">Cell membrane</keyword>
<dbReference type="Pfam" id="PF14841">
    <property type="entry name" value="FliG_M"/>
    <property type="match status" value="1"/>
</dbReference>
<dbReference type="AlphaFoldDB" id="A0A1R0F910"/>
<feature type="compositionally biased region" description="Basic and acidic residues" evidence="11">
    <location>
        <begin position="1"/>
        <end position="11"/>
    </location>
</feature>
<proteinExistence type="inferred from homology"/>
<evidence type="ECO:0000313" key="16">
    <source>
        <dbReference type="Proteomes" id="UP000187344"/>
    </source>
</evidence>
<name>A0A1R0F910_9HYPH</name>
<organism evidence="15 16">
    <name type="scientific">Bartonella apis</name>
    <dbReference type="NCBI Taxonomy" id="1686310"/>
    <lineage>
        <taxon>Bacteria</taxon>
        <taxon>Pseudomonadati</taxon>
        <taxon>Pseudomonadota</taxon>
        <taxon>Alphaproteobacteria</taxon>
        <taxon>Hyphomicrobiales</taxon>
        <taxon>Bartonellaceae</taxon>
        <taxon>Bartonella</taxon>
    </lineage>
</organism>
<feature type="region of interest" description="Disordered" evidence="11">
    <location>
        <begin position="1"/>
        <end position="28"/>
    </location>
</feature>
<evidence type="ECO:0000256" key="5">
    <source>
        <dbReference type="ARBA" id="ARBA00022475"/>
    </source>
</evidence>
<dbReference type="Pfam" id="PF01706">
    <property type="entry name" value="FliG_C"/>
    <property type="match status" value="1"/>
</dbReference>
<dbReference type="InterPro" id="IPR000090">
    <property type="entry name" value="Flg_Motor_Flig"/>
</dbReference>
<feature type="domain" description="Flagellar motor switch protein FliG middle" evidence="13">
    <location>
        <begin position="144"/>
        <end position="212"/>
    </location>
</feature>
<comment type="function">
    <text evidence="10">FliG is one of three proteins (FliG, FliN, FliM) that forms the rotor-mounted switch complex (C ring), located at the base of the basal body. This complex interacts with the CheY and CheZ chemotaxis proteins, in addition to contacting components of the motor that determine the direction of flagellar rotation.</text>
</comment>
<reference evidence="15 16" key="1">
    <citation type="submission" date="2016-12" db="EMBL/GenBank/DDBJ databases">
        <title>Comparative genomics of Bartonella apis.</title>
        <authorList>
            <person name="Engel P."/>
        </authorList>
    </citation>
    <scope>NUCLEOTIDE SEQUENCE [LARGE SCALE GENOMIC DNA]</scope>
    <source>
        <strain evidence="15 16">PEB0149</strain>
    </source>
</reference>
<dbReference type="PANTHER" id="PTHR30534">
    <property type="entry name" value="FLAGELLAR MOTOR SWITCH PROTEIN FLIG"/>
    <property type="match status" value="1"/>
</dbReference>
<evidence type="ECO:0000256" key="11">
    <source>
        <dbReference type="SAM" id="MobiDB-lite"/>
    </source>
</evidence>
<dbReference type="OrthoDB" id="9780302at2"/>
<dbReference type="Gene3D" id="1.10.220.30">
    <property type="match status" value="3"/>
</dbReference>
<dbReference type="InterPro" id="IPR023087">
    <property type="entry name" value="Flg_Motor_Flig_C"/>
</dbReference>
<evidence type="ECO:0000259" key="14">
    <source>
        <dbReference type="Pfam" id="PF14842"/>
    </source>
</evidence>
<keyword evidence="7" id="KW-0283">Flagellar rotation</keyword>
<evidence type="ECO:0000256" key="8">
    <source>
        <dbReference type="ARBA" id="ARBA00023136"/>
    </source>
</evidence>
<feature type="compositionally biased region" description="Polar residues" evidence="11">
    <location>
        <begin position="355"/>
        <end position="365"/>
    </location>
</feature>
<evidence type="ECO:0000256" key="6">
    <source>
        <dbReference type="ARBA" id="ARBA00022500"/>
    </source>
</evidence>
<evidence type="ECO:0000256" key="2">
    <source>
        <dbReference type="ARBA" id="ARBA00004413"/>
    </source>
</evidence>
<evidence type="ECO:0000256" key="10">
    <source>
        <dbReference type="ARBA" id="ARBA00025598"/>
    </source>
</evidence>
<evidence type="ECO:0000256" key="1">
    <source>
        <dbReference type="ARBA" id="ARBA00004117"/>
    </source>
</evidence>
<keyword evidence="8" id="KW-0472">Membrane</keyword>
<dbReference type="GO" id="GO:0006935">
    <property type="term" value="P:chemotaxis"/>
    <property type="evidence" value="ECO:0007669"/>
    <property type="project" value="UniProtKB-KW"/>
</dbReference>
<dbReference type="InterPro" id="IPR032779">
    <property type="entry name" value="FliG_M"/>
</dbReference>
<dbReference type="RefSeq" id="WP_075870296.1">
    <property type="nucleotide sequence ID" value="NZ_CALYQA010000001.1"/>
</dbReference>
<keyword evidence="15" id="KW-0966">Cell projection</keyword>
<comment type="similarity">
    <text evidence="3">Belongs to the FliG family.</text>
</comment>
<keyword evidence="15" id="KW-0282">Flagellum</keyword>
<evidence type="ECO:0000259" key="12">
    <source>
        <dbReference type="Pfam" id="PF01706"/>
    </source>
</evidence>
<keyword evidence="9" id="KW-0975">Bacterial flagellum</keyword>
<comment type="caution">
    <text evidence="15">The sequence shown here is derived from an EMBL/GenBank/DDBJ whole genome shotgun (WGS) entry which is preliminary data.</text>
</comment>
<dbReference type="InterPro" id="IPR028263">
    <property type="entry name" value="FliG_N"/>
</dbReference>
<sequence>MASSEQEKPSENVEPAAPATAQKTSSSVIDGLTGQQKVAALLVAMGKPAAAKILKHFSPDDLRRLSGQAHTLPNISLADFDVLVHQFEDAFAEGVSFSQAGERFDNLVQETLPEDEAAAVLDPNATPAIPEESLWEIMGKMSAEELQDHISQEHPQVIAYIVSKLPSDLSAKLLLLQTMAERGDIIYRTLHLRAVLPVVDELLDKALRPVLMRKNETAEQSHYGEVANILNQLDKSEIDEMLASLDGLDPEDLAKIKSKLFVFEDIPRLSARARLLLFDDIPSDVIITALRNADKDTTETILSSLSQRSRRMVEAELKSPNDMITQADITNARRTIAQQAIKLAGEGKISLAADETQNGAEGSTPDSDKKAPEGDAKEAEKPKE</sequence>
<evidence type="ECO:0000259" key="13">
    <source>
        <dbReference type="Pfam" id="PF14841"/>
    </source>
</evidence>
<evidence type="ECO:0000256" key="9">
    <source>
        <dbReference type="ARBA" id="ARBA00023143"/>
    </source>
</evidence>
<dbReference type="PANTHER" id="PTHR30534:SF0">
    <property type="entry name" value="FLAGELLAR MOTOR SWITCH PROTEIN FLIG"/>
    <property type="match status" value="1"/>
</dbReference>
<dbReference type="GO" id="GO:0009425">
    <property type="term" value="C:bacterial-type flagellum basal body"/>
    <property type="evidence" value="ECO:0007669"/>
    <property type="project" value="UniProtKB-SubCell"/>
</dbReference>
<dbReference type="GO" id="GO:0003774">
    <property type="term" value="F:cytoskeletal motor activity"/>
    <property type="evidence" value="ECO:0007669"/>
    <property type="project" value="InterPro"/>
</dbReference>
<keyword evidence="15" id="KW-0969">Cilium</keyword>
<gene>
    <name evidence="15" type="ORF">PEB0149_008730</name>
</gene>
<dbReference type="SUPFAM" id="SSF48029">
    <property type="entry name" value="FliG"/>
    <property type="match status" value="2"/>
</dbReference>
<dbReference type="EMBL" id="LXYT01000002">
    <property type="protein sequence ID" value="OLY43446.1"/>
    <property type="molecule type" value="Genomic_DNA"/>
</dbReference>
<comment type="subcellular location">
    <subcellularLocation>
        <location evidence="1">Bacterial flagellum basal body</location>
    </subcellularLocation>
    <subcellularLocation>
        <location evidence="2">Cell membrane</location>
        <topology evidence="2">Peripheral membrane protein</topology>
        <orientation evidence="2">Cytoplasmic side</orientation>
    </subcellularLocation>
</comment>
<feature type="domain" description="Flagellar motor switch protein FliG C-terminal" evidence="12">
    <location>
        <begin position="244"/>
        <end position="351"/>
    </location>
</feature>
<evidence type="ECO:0000313" key="15">
    <source>
        <dbReference type="EMBL" id="OLY43446.1"/>
    </source>
</evidence>